<dbReference type="GO" id="GO:0005737">
    <property type="term" value="C:cytoplasm"/>
    <property type="evidence" value="ECO:0000318"/>
    <property type="project" value="GO_Central"/>
</dbReference>
<dbReference type="GO" id="GO:0006749">
    <property type="term" value="P:glutathione metabolic process"/>
    <property type="evidence" value="ECO:0000318"/>
    <property type="project" value="GO_Central"/>
</dbReference>
<evidence type="ECO:0000313" key="2">
    <source>
        <dbReference type="EMBL" id="KDO38557.1"/>
    </source>
</evidence>
<comment type="function">
    <text evidence="1">Is involved in the conjugation of reduced glutathione to a wide number of exogenous and endogenous hydrophobic electrophiles.</text>
</comment>
<evidence type="ECO:0000313" key="3">
    <source>
        <dbReference type="Proteomes" id="UP000027120"/>
    </source>
</evidence>
<reference evidence="2 3" key="1">
    <citation type="submission" date="2014-04" db="EMBL/GenBank/DDBJ databases">
        <authorList>
            <consortium name="International Citrus Genome Consortium"/>
            <person name="Gmitter F."/>
            <person name="Chen C."/>
            <person name="Farmerie W."/>
            <person name="Harkins T."/>
            <person name="Desany B."/>
            <person name="Mohiuddin M."/>
            <person name="Kodira C."/>
            <person name="Borodovsky M."/>
            <person name="Lomsadze A."/>
            <person name="Burns P."/>
            <person name="Jenkins J."/>
            <person name="Prochnik S."/>
            <person name="Shu S."/>
            <person name="Chapman J."/>
            <person name="Pitluck S."/>
            <person name="Schmutz J."/>
            <person name="Rokhsar D."/>
        </authorList>
    </citation>
    <scope>NUCLEOTIDE SEQUENCE</scope>
</reference>
<dbReference type="InterPro" id="IPR036249">
    <property type="entry name" value="Thioredoxin-like_sf"/>
</dbReference>
<keyword evidence="1" id="KW-0808">Transferase</keyword>
<protein>
    <recommendedName>
        <fullName evidence="1">Glutathione S-transferase</fullName>
        <ecNumber evidence="1">2.5.1.18</ecNumber>
    </recommendedName>
</protein>
<keyword evidence="1" id="KW-0963">Cytoplasm</keyword>
<keyword evidence="3" id="KW-1185">Reference proteome</keyword>
<dbReference type="Gene3D" id="3.40.30.10">
    <property type="entry name" value="Glutaredoxin"/>
    <property type="match status" value="1"/>
</dbReference>
<dbReference type="STRING" id="2711.A0A067DHS3"/>
<organism evidence="2 3">
    <name type="scientific">Citrus sinensis</name>
    <name type="common">Sweet orange</name>
    <name type="synonym">Citrus aurantium var. sinensis</name>
    <dbReference type="NCBI Taxonomy" id="2711"/>
    <lineage>
        <taxon>Eukaryota</taxon>
        <taxon>Viridiplantae</taxon>
        <taxon>Streptophyta</taxon>
        <taxon>Embryophyta</taxon>
        <taxon>Tracheophyta</taxon>
        <taxon>Spermatophyta</taxon>
        <taxon>Magnoliopsida</taxon>
        <taxon>eudicotyledons</taxon>
        <taxon>Gunneridae</taxon>
        <taxon>Pentapetalae</taxon>
        <taxon>rosids</taxon>
        <taxon>malvids</taxon>
        <taxon>Sapindales</taxon>
        <taxon>Rutaceae</taxon>
        <taxon>Aurantioideae</taxon>
        <taxon>Citrus</taxon>
    </lineage>
</organism>
<dbReference type="PANTHER" id="PTHR11260">
    <property type="entry name" value="GLUTATHIONE S-TRANSFERASE, GST, SUPERFAMILY, GST DOMAIN CONTAINING"/>
    <property type="match status" value="1"/>
</dbReference>
<dbReference type="GO" id="GO:0004364">
    <property type="term" value="F:glutathione transferase activity"/>
    <property type="evidence" value="ECO:0000318"/>
    <property type="project" value="GO_Central"/>
</dbReference>
<comment type="catalytic activity">
    <reaction evidence="1">
        <text>RX + glutathione = an S-substituted glutathione + a halide anion + H(+)</text>
        <dbReference type="Rhea" id="RHEA:16437"/>
        <dbReference type="ChEBI" id="CHEBI:15378"/>
        <dbReference type="ChEBI" id="CHEBI:16042"/>
        <dbReference type="ChEBI" id="CHEBI:17792"/>
        <dbReference type="ChEBI" id="CHEBI:57925"/>
        <dbReference type="ChEBI" id="CHEBI:90779"/>
        <dbReference type="EC" id="2.5.1.18"/>
    </reaction>
</comment>
<evidence type="ECO:0000256" key="1">
    <source>
        <dbReference type="RuleBase" id="RU369102"/>
    </source>
</evidence>
<dbReference type="EMBL" id="KK787823">
    <property type="protein sequence ID" value="KDO38557.1"/>
    <property type="molecule type" value="Genomic_DNA"/>
</dbReference>
<dbReference type="AlphaFoldDB" id="A0A067DHS3"/>
<dbReference type="SMR" id="A0A067DHS3"/>
<dbReference type="EC" id="2.5.1.18" evidence="1"/>
<dbReference type="GO" id="GO:0005829">
    <property type="term" value="C:cytosol"/>
    <property type="evidence" value="ECO:0007669"/>
    <property type="project" value="UniProtKB-SubCell"/>
</dbReference>
<dbReference type="Proteomes" id="UP000027120">
    <property type="component" value="Unassembled WGS sequence"/>
</dbReference>
<proteinExistence type="inferred from homology"/>
<dbReference type="SUPFAM" id="SSF52833">
    <property type="entry name" value="Thioredoxin-like"/>
    <property type="match status" value="1"/>
</dbReference>
<comment type="subcellular location">
    <subcellularLocation>
        <location evidence="1">Cytoplasm</location>
        <location evidence="1">Cytosol</location>
    </subcellularLocation>
</comment>
<accession>A0A067DHS3</accession>
<dbReference type="InterPro" id="IPR045073">
    <property type="entry name" value="Omega/Tau-like"/>
</dbReference>
<sequence length="127" mass="14773">MYRLSCESFKQRNLAHNGRRSDVEVMVKLFGWRIVWALKLSGIQFDFIDEDLSNKSPLLIRCNPVYNKISVVDGFKIIERERSPLLSAWMREFAEVPLIIKNRPPYEKLLAKFHAVRQASLVAALPK</sequence>
<dbReference type="PANTHER" id="PTHR11260:SF679">
    <property type="entry name" value="GLUTATHIONE TRANSFERASE"/>
    <property type="match status" value="1"/>
</dbReference>
<name>A0A067DHS3_CITSI</name>
<comment type="similarity">
    <text evidence="1">Belongs to the GST superfamily.</text>
</comment>
<gene>
    <name evidence="2" type="ORF">CISIN_1g047061mg</name>
</gene>